<feature type="transmembrane region" description="Helical" evidence="1">
    <location>
        <begin position="107"/>
        <end position="126"/>
    </location>
</feature>
<dbReference type="RefSeq" id="WP_149069693.1">
    <property type="nucleotide sequence ID" value="NZ_VTHL01000003.1"/>
</dbReference>
<accession>A0A5D6V999</accession>
<evidence type="ECO:0000259" key="2">
    <source>
        <dbReference type="Pfam" id="PF09925"/>
    </source>
</evidence>
<feature type="transmembrane region" description="Helical" evidence="1">
    <location>
        <begin position="41"/>
        <end position="59"/>
    </location>
</feature>
<keyword evidence="1" id="KW-0812">Transmembrane</keyword>
<reference evidence="3 4" key="1">
    <citation type="submission" date="2019-08" db="EMBL/GenBank/DDBJ databases">
        <authorList>
            <person name="Seo M.-J."/>
        </authorList>
    </citation>
    <scope>NUCLEOTIDE SEQUENCE [LARGE SCALE GENOMIC DNA]</scope>
    <source>
        <strain evidence="3 4">KIGAM108</strain>
    </source>
</reference>
<feature type="transmembrane region" description="Helical" evidence="1">
    <location>
        <begin position="132"/>
        <end position="149"/>
    </location>
</feature>
<feature type="transmembrane region" description="Helical" evidence="1">
    <location>
        <begin position="65"/>
        <end position="87"/>
    </location>
</feature>
<feature type="domain" description="DUF2157" evidence="2">
    <location>
        <begin position="9"/>
        <end position="155"/>
    </location>
</feature>
<evidence type="ECO:0000313" key="4">
    <source>
        <dbReference type="Proteomes" id="UP000322791"/>
    </source>
</evidence>
<dbReference type="AlphaFoldDB" id="A0A5D6V999"/>
<feature type="transmembrane region" description="Helical" evidence="1">
    <location>
        <begin position="156"/>
        <end position="178"/>
    </location>
</feature>
<dbReference type="Pfam" id="PF09925">
    <property type="entry name" value="DUF2157"/>
    <property type="match status" value="1"/>
</dbReference>
<evidence type="ECO:0000256" key="1">
    <source>
        <dbReference type="SAM" id="Phobius"/>
    </source>
</evidence>
<keyword evidence="1" id="KW-1133">Transmembrane helix</keyword>
<feature type="transmembrane region" description="Helical" evidence="1">
    <location>
        <begin position="247"/>
        <end position="264"/>
    </location>
</feature>
<organism evidence="3 4">
    <name type="scientific">Hymenobacter lutimineralis</name>
    <dbReference type="NCBI Taxonomy" id="2606448"/>
    <lineage>
        <taxon>Bacteria</taxon>
        <taxon>Pseudomonadati</taxon>
        <taxon>Bacteroidota</taxon>
        <taxon>Cytophagia</taxon>
        <taxon>Cytophagales</taxon>
        <taxon>Hymenobacteraceae</taxon>
        <taxon>Hymenobacter</taxon>
    </lineage>
</organism>
<comment type="caution">
    <text evidence="3">The sequence shown here is derived from an EMBL/GenBank/DDBJ whole genome shotgun (WGS) entry which is preliminary data.</text>
</comment>
<protein>
    <submittedName>
        <fullName evidence="3">DUF2157 domain-containing protein</fullName>
    </submittedName>
</protein>
<gene>
    <name evidence="3" type="ORF">FY528_03915</name>
</gene>
<keyword evidence="4" id="KW-1185">Reference proteome</keyword>
<dbReference type="Proteomes" id="UP000322791">
    <property type="component" value="Unassembled WGS sequence"/>
</dbReference>
<feature type="transmembrane region" description="Helical" evidence="1">
    <location>
        <begin position="301"/>
        <end position="320"/>
    </location>
</feature>
<feature type="transmembrane region" description="Helical" evidence="1">
    <location>
        <begin position="184"/>
        <end position="205"/>
    </location>
</feature>
<sequence>MIPDQLLDDLQTAQLLSAAQAAAIREDEQHRPFSLHYELRAALYLGVTLLAGGLGVLLYQHLSDIGHGVIIGSMGLLMVASFGYAIWHKQPFTWGQTRPASFVPDYVLLLGCLLFLALETYLQVQYNFFGSYYRLATIIPAVLFLPLAYHFDQRGVLAMGLTALASWVGVSIAPLSAFTENSLLSSRLGGAAVLLGLALTGAGLYSDFADRKRHFAFMYISLGANLALLAATVSLFDFYLYSFLPEALLVLLILGLSAGLVWYARRSHSYLFLLMGAVYGYITITYLFFQLLDSGLGEAAFMLGMLYFVGSAAGVIYLFVNAKKILRLA</sequence>
<keyword evidence="1" id="KW-0472">Membrane</keyword>
<dbReference type="EMBL" id="VTHL01000003">
    <property type="protein sequence ID" value="TYZ12453.1"/>
    <property type="molecule type" value="Genomic_DNA"/>
</dbReference>
<proteinExistence type="predicted"/>
<evidence type="ECO:0000313" key="3">
    <source>
        <dbReference type="EMBL" id="TYZ12453.1"/>
    </source>
</evidence>
<feature type="transmembrane region" description="Helical" evidence="1">
    <location>
        <begin position="217"/>
        <end position="241"/>
    </location>
</feature>
<name>A0A5D6V999_9BACT</name>
<dbReference type="InterPro" id="IPR018677">
    <property type="entry name" value="DUF2157"/>
</dbReference>
<feature type="transmembrane region" description="Helical" evidence="1">
    <location>
        <begin position="271"/>
        <end position="289"/>
    </location>
</feature>